<dbReference type="GO" id="GO:0016491">
    <property type="term" value="F:oxidoreductase activity"/>
    <property type="evidence" value="ECO:0007669"/>
    <property type="project" value="UniProtKB-KW"/>
</dbReference>
<evidence type="ECO:0000256" key="1">
    <source>
        <dbReference type="ARBA" id="ARBA00001974"/>
    </source>
</evidence>
<dbReference type="PROSITE" id="PS51387">
    <property type="entry name" value="FAD_PCMH"/>
    <property type="match status" value="1"/>
</dbReference>
<dbReference type="InterPro" id="IPR016166">
    <property type="entry name" value="FAD-bd_PCMH"/>
</dbReference>
<keyword evidence="3" id="KW-0285">Flavoprotein</keyword>
<evidence type="ECO:0000259" key="6">
    <source>
        <dbReference type="PROSITE" id="PS51387"/>
    </source>
</evidence>
<dbReference type="InterPro" id="IPR006093">
    <property type="entry name" value="Oxy_OxRdtase_FAD_BS"/>
</dbReference>
<dbReference type="InterPro" id="IPR006094">
    <property type="entry name" value="Oxid_FAD_bind_N"/>
</dbReference>
<dbReference type="InterPro" id="IPR016167">
    <property type="entry name" value="FAD-bd_PCMH_sub1"/>
</dbReference>
<dbReference type="InterPro" id="IPR016169">
    <property type="entry name" value="FAD-bd_PCMH_sub2"/>
</dbReference>
<dbReference type="Pfam" id="PF01565">
    <property type="entry name" value="FAD_binding_4"/>
    <property type="match status" value="1"/>
</dbReference>
<dbReference type="InterPro" id="IPR036318">
    <property type="entry name" value="FAD-bd_PCMH-like_sf"/>
</dbReference>
<dbReference type="AlphaFoldDB" id="A0A917EXK0"/>
<keyword evidence="5" id="KW-0560">Oxidoreductase</keyword>
<dbReference type="PANTHER" id="PTHR42973:SF39">
    <property type="entry name" value="FAD-BINDING PCMH-TYPE DOMAIN-CONTAINING PROTEIN"/>
    <property type="match status" value="1"/>
</dbReference>
<dbReference type="Gene3D" id="3.30.43.10">
    <property type="entry name" value="Uridine Diphospho-n-acetylenolpyruvylglucosamine Reductase, domain 2"/>
    <property type="match status" value="1"/>
</dbReference>
<dbReference type="EMBL" id="BMGP01000003">
    <property type="protein sequence ID" value="GGF27006.1"/>
    <property type="molecule type" value="Genomic_DNA"/>
</dbReference>
<organism evidence="7 8">
    <name type="scientific">Subtercola lobariae</name>
    <dbReference type="NCBI Taxonomy" id="1588641"/>
    <lineage>
        <taxon>Bacteria</taxon>
        <taxon>Bacillati</taxon>
        <taxon>Actinomycetota</taxon>
        <taxon>Actinomycetes</taxon>
        <taxon>Micrococcales</taxon>
        <taxon>Microbacteriaceae</taxon>
        <taxon>Subtercola</taxon>
    </lineage>
</organism>
<dbReference type="GO" id="GO:0071949">
    <property type="term" value="F:FAD binding"/>
    <property type="evidence" value="ECO:0007669"/>
    <property type="project" value="InterPro"/>
</dbReference>
<evidence type="ECO:0000256" key="4">
    <source>
        <dbReference type="ARBA" id="ARBA00022827"/>
    </source>
</evidence>
<comment type="similarity">
    <text evidence="2">Belongs to the oxygen-dependent FAD-linked oxidoreductase family.</text>
</comment>
<dbReference type="InterPro" id="IPR050416">
    <property type="entry name" value="FAD-linked_Oxidoreductase"/>
</dbReference>
<accession>A0A917EXK0</accession>
<name>A0A917EXK0_9MICO</name>
<gene>
    <name evidence="7" type="ORF">GCM10011399_20440</name>
</gene>
<evidence type="ECO:0000256" key="3">
    <source>
        <dbReference type="ARBA" id="ARBA00022630"/>
    </source>
</evidence>
<comment type="cofactor">
    <cofactor evidence="1">
        <name>FAD</name>
        <dbReference type="ChEBI" id="CHEBI:57692"/>
    </cofactor>
</comment>
<keyword evidence="4" id="KW-0274">FAD</keyword>
<dbReference type="PANTHER" id="PTHR42973">
    <property type="entry name" value="BINDING OXIDOREDUCTASE, PUTATIVE (AFU_ORTHOLOGUE AFUA_1G17690)-RELATED"/>
    <property type="match status" value="1"/>
</dbReference>
<reference evidence="7 8" key="1">
    <citation type="journal article" date="2014" name="Int. J. Syst. Evol. Microbiol.">
        <title>Complete genome sequence of Corynebacterium casei LMG S-19264T (=DSM 44701T), isolated from a smear-ripened cheese.</title>
        <authorList>
            <consortium name="US DOE Joint Genome Institute (JGI-PGF)"/>
            <person name="Walter F."/>
            <person name="Albersmeier A."/>
            <person name="Kalinowski J."/>
            <person name="Ruckert C."/>
        </authorList>
    </citation>
    <scope>NUCLEOTIDE SEQUENCE [LARGE SCALE GENOMIC DNA]</scope>
    <source>
        <strain evidence="7 8">CGMCC 1.12976</strain>
    </source>
</reference>
<dbReference type="SUPFAM" id="SSF56176">
    <property type="entry name" value="FAD-binding/transporter-associated domain-like"/>
    <property type="match status" value="1"/>
</dbReference>
<sequence length="468" mass="49166">MPETAPTGSYSRLTPGDAGFVEAVSGGLFNSLRVDGEPDAVVVPRTEADVVAIVRDAARTATKVAIRSGGHSWVASSVREGSILVDLAAFDAIDVDVEARTARVGPAVRGQRLSKELVAHGLAFPVGHCGNPALGGFLLGGGLGVNWGHWLPSCFSIRSMRVVLSSGEVVVASETSNPELFWLARGSGPGFPGIVTEFELDLQPLPAAIRLSSWMFALADLAAVTSWVTRVSAALPSNVEVSLVVAGPQRPGASADSEPFIVGVVATAFTADEAEAAEALHAFATDRGPGVSPLEYLDAVPVAFDTVHEAVDATYPEGYRYLADTFWSPLDLGAALEPLAELITRAPSGVSYILSGMPKNGDGANLVPKGVAAYGMHDKTLVVPYVIWADESDDAANLAWLNELRAVLEPVSSGHFMSEADLRHDASRVSRSFAGDDGERVLRLIRQFDPDSLFCGFPRPAGVAEPTP</sequence>
<comment type="caution">
    <text evidence="7">The sequence shown here is derived from an EMBL/GenBank/DDBJ whole genome shotgun (WGS) entry which is preliminary data.</text>
</comment>
<dbReference type="Gene3D" id="3.30.465.10">
    <property type="match status" value="1"/>
</dbReference>
<evidence type="ECO:0000256" key="5">
    <source>
        <dbReference type="ARBA" id="ARBA00023002"/>
    </source>
</evidence>
<evidence type="ECO:0000313" key="8">
    <source>
        <dbReference type="Proteomes" id="UP000598775"/>
    </source>
</evidence>
<keyword evidence="8" id="KW-1185">Reference proteome</keyword>
<dbReference type="PROSITE" id="PS00862">
    <property type="entry name" value="OX2_COVAL_FAD"/>
    <property type="match status" value="1"/>
</dbReference>
<proteinExistence type="inferred from homology"/>
<dbReference type="Proteomes" id="UP000598775">
    <property type="component" value="Unassembled WGS sequence"/>
</dbReference>
<evidence type="ECO:0000256" key="2">
    <source>
        <dbReference type="ARBA" id="ARBA00005466"/>
    </source>
</evidence>
<protein>
    <submittedName>
        <fullName evidence="7">Oxidoreductase</fullName>
    </submittedName>
</protein>
<evidence type="ECO:0000313" key="7">
    <source>
        <dbReference type="EMBL" id="GGF27006.1"/>
    </source>
</evidence>
<dbReference type="RefSeq" id="WP_188677714.1">
    <property type="nucleotide sequence ID" value="NZ_BMGP01000003.1"/>
</dbReference>
<dbReference type="Gene3D" id="3.40.462.20">
    <property type="match status" value="1"/>
</dbReference>
<feature type="domain" description="FAD-binding PCMH-type" evidence="6">
    <location>
        <begin position="34"/>
        <end position="205"/>
    </location>
</feature>